<keyword evidence="1" id="KW-0732">Signal</keyword>
<reference evidence="3" key="1">
    <citation type="journal article" date="2019" name="Int. J. Syst. Evol. Microbiol.">
        <title>The Global Catalogue of Microorganisms (GCM) 10K type strain sequencing project: providing services to taxonomists for standard genome sequencing and annotation.</title>
        <authorList>
            <consortium name="The Broad Institute Genomics Platform"/>
            <consortium name="The Broad Institute Genome Sequencing Center for Infectious Disease"/>
            <person name="Wu L."/>
            <person name="Ma J."/>
        </authorList>
    </citation>
    <scope>NUCLEOTIDE SEQUENCE [LARGE SCALE GENOMIC DNA]</scope>
    <source>
        <strain evidence="3">JCM 13006</strain>
    </source>
</reference>
<gene>
    <name evidence="2" type="ORF">GCM10023235_34220</name>
</gene>
<comment type="caution">
    <text evidence="2">The sequence shown here is derived from an EMBL/GenBank/DDBJ whole genome shotgun (WGS) entry which is preliminary data.</text>
</comment>
<evidence type="ECO:0000256" key="1">
    <source>
        <dbReference type="SAM" id="SignalP"/>
    </source>
</evidence>
<accession>A0ABP9DRZ2</accession>
<evidence type="ECO:0000313" key="3">
    <source>
        <dbReference type="Proteomes" id="UP001501752"/>
    </source>
</evidence>
<name>A0ABP9DRZ2_9ACTN</name>
<sequence>MKSMLGKAVLTSVVALAAIGVAAPAYAHVATGGGQEGVATADEPFVAGHWAGFAETSHIFAAGHGWGWATSTAVGGGQEGIVVIDD</sequence>
<proteinExistence type="predicted"/>
<organism evidence="2 3">
    <name type="scientific">Kitasatospora terrestris</name>
    <dbReference type="NCBI Taxonomy" id="258051"/>
    <lineage>
        <taxon>Bacteria</taxon>
        <taxon>Bacillati</taxon>
        <taxon>Actinomycetota</taxon>
        <taxon>Actinomycetes</taxon>
        <taxon>Kitasatosporales</taxon>
        <taxon>Streptomycetaceae</taxon>
        <taxon>Kitasatospora</taxon>
    </lineage>
</organism>
<dbReference type="Proteomes" id="UP001501752">
    <property type="component" value="Unassembled WGS sequence"/>
</dbReference>
<feature type="chain" id="PRO_5046180777" evidence="1">
    <location>
        <begin position="28"/>
        <end position="86"/>
    </location>
</feature>
<dbReference type="RefSeq" id="WP_345697702.1">
    <property type="nucleotide sequence ID" value="NZ_BAABIS010000001.1"/>
</dbReference>
<dbReference type="EMBL" id="BAABIS010000001">
    <property type="protein sequence ID" value="GAA4854034.1"/>
    <property type="molecule type" value="Genomic_DNA"/>
</dbReference>
<protein>
    <submittedName>
        <fullName evidence="2">Uncharacterized protein</fullName>
    </submittedName>
</protein>
<feature type="signal peptide" evidence="1">
    <location>
        <begin position="1"/>
        <end position="27"/>
    </location>
</feature>
<evidence type="ECO:0000313" key="2">
    <source>
        <dbReference type="EMBL" id="GAA4854034.1"/>
    </source>
</evidence>
<keyword evidence="3" id="KW-1185">Reference proteome</keyword>